<comment type="subcellular location">
    <subcellularLocation>
        <location evidence="1">Cell membrane</location>
    </subcellularLocation>
</comment>
<accession>A0A285RIY8</accession>
<dbReference type="PANTHER" id="PTHR32089">
    <property type="entry name" value="METHYL-ACCEPTING CHEMOTAXIS PROTEIN MCPB"/>
    <property type="match status" value="1"/>
</dbReference>
<dbReference type="Pfam" id="PF00672">
    <property type="entry name" value="HAMP"/>
    <property type="match status" value="1"/>
</dbReference>
<dbReference type="PROSITE" id="PS50885">
    <property type="entry name" value="HAMP"/>
    <property type="match status" value="1"/>
</dbReference>
<reference evidence="11" key="1">
    <citation type="submission" date="2017-08" db="EMBL/GenBank/DDBJ databases">
        <authorList>
            <person name="Varghese N."/>
            <person name="Submissions S."/>
        </authorList>
    </citation>
    <scope>NUCLEOTIDE SEQUENCE [LARGE SCALE GENOMIC DNA]</scope>
    <source>
        <strain evidence="11">JC22</strain>
    </source>
</reference>
<evidence type="ECO:0000313" key="11">
    <source>
        <dbReference type="Proteomes" id="UP000219636"/>
    </source>
</evidence>
<feature type="domain" description="HAMP" evidence="9">
    <location>
        <begin position="202"/>
        <end position="255"/>
    </location>
</feature>
<keyword evidence="7" id="KW-1133">Transmembrane helix</keyword>
<evidence type="ECO:0000256" key="3">
    <source>
        <dbReference type="ARBA" id="ARBA00023136"/>
    </source>
</evidence>
<dbReference type="Gene3D" id="6.10.340.10">
    <property type="match status" value="1"/>
</dbReference>
<dbReference type="SMART" id="SM00283">
    <property type="entry name" value="MA"/>
    <property type="match status" value="1"/>
</dbReference>
<keyword evidence="11" id="KW-1185">Reference proteome</keyword>
<sequence length="560" mass="61207">MRFSIKKKMWIGFGSILFLLIAVTSLAIIGLLDLTNRYKEILEVDTQKIAKITEIDQSQRVMVATILEYVSFEDPESLSIIDATIEQRNAAIEAVIALGIDKQSTELLDTFKMHSEEYIATNNKLIEQVQKGRLNEATFMESKLLNDKLISTLNELKQTFENEIVVSQRSLDSFQSKANTGFIIVTIISIIIGILISTFISKIIASPIIKVTNALEEVANGNFLIEPIKIKNNDEAGAMAETFNKMLSDIRNVVTNVRSSSLQLATNAEQLSSTTEETLASSQMVSASAEQQMLTSEQQSNLMHSAVQAITELNDAVSQIATDNELMMGSTNGVQKLVKSGSAVVTEVVNQMNNIHHTFSETSDIMKKVERQSNEIQMITSLIREISDQTNLLALNAAIEAARAGDYGKGFAVVADEVRKLAEQSKNSAIEITSMVQQIQSASSEAVQAIVIGGDKVDQGLSKTNESLEVFNQIEASVGDVVIRVESVSTAIEQIHAMSATVRDSVHQIQNLANNGVKLSTETSVATKQQIAANEEISASAESLADLAERLQSEVEHFKI</sequence>
<name>A0A285RIY8_9BACL</name>
<evidence type="ECO:0000256" key="5">
    <source>
        <dbReference type="ARBA" id="ARBA00029447"/>
    </source>
</evidence>
<keyword evidence="7" id="KW-0812">Transmembrane</keyword>
<dbReference type="InterPro" id="IPR024478">
    <property type="entry name" value="HlyB_4HB_MCP"/>
</dbReference>
<evidence type="ECO:0000256" key="6">
    <source>
        <dbReference type="PROSITE-ProRule" id="PRU00284"/>
    </source>
</evidence>
<dbReference type="Pfam" id="PF12729">
    <property type="entry name" value="4HB_MCP_1"/>
    <property type="match status" value="1"/>
</dbReference>
<evidence type="ECO:0000259" key="8">
    <source>
        <dbReference type="PROSITE" id="PS50111"/>
    </source>
</evidence>
<proteinExistence type="inferred from homology"/>
<feature type="transmembrane region" description="Helical" evidence="7">
    <location>
        <begin position="181"/>
        <end position="200"/>
    </location>
</feature>
<evidence type="ECO:0000256" key="4">
    <source>
        <dbReference type="ARBA" id="ARBA00023224"/>
    </source>
</evidence>
<dbReference type="CDD" id="cd06225">
    <property type="entry name" value="HAMP"/>
    <property type="match status" value="1"/>
</dbReference>
<evidence type="ECO:0000313" key="10">
    <source>
        <dbReference type="EMBL" id="SOB94051.1"/>
    </source>
</evidence>
<dbReference type="OrthoDB" id="107771at2"/>
<protein>
    <submittedName>
        <fullName evidence="10">Methyl-accepting chemotaxis protein</fullName>
    </submittedName>
</protein>
<dbReference type="SMART" id="SM00304">
    <property type="entry name" value="HAMP"/>
    <property type="match status" value="1"/>
</dbReference>
<dbReference type="Gene3D" id="1.10.287.950">
    <property type="entry name" value="Methyl-accepting chemotaxis protein"/>
    <property type="match status" value="1"/>
</dbReference>
<dbReference type="PROSITE" id="PS50111">
    <property type="entry name" value="CHEMOTAXIS_TRANSDUC_2"/>
    <property type="match status" value="1"/>
</dbReference>
<dbReference type="RefSeq" id="WP_097072282.1">
    <property type="nucleotide sequence ID" value="NZ_OBMQ01000001.1"/>
</dbReference>
<gene>
    <name evidence="10" type="ORF">SAMN05880501_101743</name>
</gene>
<dbReference type="Proteomes" id="UP000219636">
    <property type="component" value="Unassembled WGS sequence"/>
</dbReference>
<keyword evidence="4 6" id="KW-0807">Transducer</keyword>
<dbReference type="GO" id="GO:0007165">
    <property type="term" value="P:signal transduction"/>
    <property type="evidence" value="ECO:0007669"/>
    <property type="project" value="UniProtKB-KW"/>
</dbReference>
<dbReference type="Pfam" id="PF00015">
    <property type="entry name" value="MCPsignal"/>
    <property type="match status" value="1"/>
</dbReference>
<keyword evidence="2" id="KW-1003">Cell membrane</keyword>
<dbReference type="SUPFAM" id="SSF58104">
    <property type="entry name" value="Methyl-accepting chemotaxis protein (MCP) signaling domain"/>
    <property type="match status" value="1"/>
</dbReference>
<organism evidence="10 11">
    <name type="scientific">Ureibacillus xyleni</name>
    <dbReference type="NCBI Taxonomy" id="614648"/>
    <lineage>
        <taxon>Bacteria</taxon>
        <taxon>Bacillati</taxon>
        <taxon>Bacillota</taxon>
        <taxon>Bacilli</taxon>
        <taxon>Bacillales</taxon>
        <taxon>Caryophanaceae</taxon>
        <taxon>Ureibacillus</taxon>
    </lineage>
</organism>
<dbReference type="GO" id="GO:0005886">
    <property type="term" value="C:plasma membrane"/>
    <property type="evidence" value="ECO:0007669"/>
    <property type="project" value="UniProtKB-SubCell"/>
</dbReference>
<dbReference type="InterPro" id="IPR003660">
    <property type="entry name" value="HAMP_dom"/>
</dbReference>
<keyword evidence="3 7" id="KW-0472">Membrane</keyword>
<dbReference type="InterPro" id="IPR004089">
    <property type="entry name" value="MCPsignal_dom"/>
</dbReference>
<dbReference type="EMBL" id="OBMQ01000001">
    <property type="protein sequence ID" value="SOB94051.1"/>
    <property type="molecule type" value="Genomic_DNA"/>
</dbReference>
<evidence type="ECO:0000256" key="7">
    <source>
        <dbReference type="SAM" id="Phobius"/>
    </source>
</evidence>
<evidence type="ECO:0000256" key="2">
    <source>
        <dbReference type="ARBA" id="ARBA00022475"/>
    </source>
</evidence>
<comment type="similarity">
    <text evidence="5">Belongs to the methyl-accepting chemotaxis (MCP) protein family.</text>
</comment>
<dbReference type="AlphaFoldDB" id="A0A285RIY8"/>
<feature type="domain" description="Methyl-accepting transducer" evidence="8">
    <location>
        <begin position="274"/>
        <end position="510"/>
    </location>
</feature>
<evidence type="ECO:0000256" key="1">
    <source>
        <dbReference type="ARBA" id="ARBA00004236"/>
    </source>
</evidence>
<evidence type="ECO:0000259" key="9">
    <source>
        <dbReference type="PROSITE" id="PS50885"/>
    </source>
</evidence>
<dbReference type="PANTHER" id="PTHR32089:SF112">
    <property type="entry name" value="LYSOZYME-LIKE PROTEIN-RELATED"/>
    <property type="match status" value="1"/>
</dbReference>